<gene>
    <name evidence="4" type="ORF">NESM_000193000</name>
</gene>
<accession>A0AAW0F434</accession>
<dbReference type="AlphaFoldDB" id="A0AAW0F434"/>
<comment type="caution">
    <text evidence="4">The sequence shown here is derived from an EMBL/GenBank/DDBJ whole genome shotgun (WGS) entry which is preliminary data.</text>
</comment>
<dbReference type="Gene3D" id="1.25.40.10">
    <property type="entry name" value="Tetratricopeptide repeat domain"/>
    <property type="match status" value="4"/>
</dbReference>
<evidence type="ECO:0000313" key="5">
    <source>
        <dbReference type="Proteomes" id="UP001430356"/>
    </source>
</evidence>
<dbReference type="EMBL" id="JAECZO010000013">
    <property type="protein sequence ID" value="KAK7201310.1"/>
    <property type="molecule type" value="Genomic_DNA"/>
</dbReference>
<keyword evidence="1" id="KW-0677">Repeat</keyword>
<dbReference type="PANTHER" id="PTHR47447:SF23">
    <property type="entry name" value="PENTACOTRIPEPTIDE-REPEAT REGION OF PRORP DOMAIN-CONTAINING PROTEIN"/>
    <property type="match status" value="1"/>
</dbReference>
<proteinExistence type="predicted"/>
<feature type="repeat" description="PPR" evidence="2">
    <location>
        <begin position="797"/>
        <end position="831"/>
    </location>
</feature>
<dbReference type="Proteomes" id="UP001430356">
    <property type="component" value="Unassembled WGS sequence"/>
</dbReference>
<evidence type="ECO:0000256" key="2">
    <source>
        <dbReference type="PROSITE-ProRule" id="PRU00708"/>
    </source>
</evidence>
<dbReference type="InterPro" id="IPR002885">
    <property type="entry name" value="PPR_rpt"/>
</dbReference>
<dbReference type="PANTHER" id="PTHR47447">
    <property type="entry name" value="OS03G0856100 PROTEIN"/>
    <property type="match status" value="1"/>
</dbReference>
<organism evidence="4 5">
    <name type="scientific">Novymonas esmeraldas</name>
    <dbReference type="NCBI Taxonomy" id="1808958"/>
    <lineage>
        <taxon>Eukaryota</taxon>
        <taxon>Discoba</taxon>
        <taxon>Euglenozoa</taxon>
        <taxon>Kinetoplastea</taxon>
        <taxon>Metakinetoplastina</taxon>
        <taxon>Trypanosomatida</taxon>
        <taxon>Trypanosomatidae</taxon>
        <taxon>Novymonas</taxon>
    </lineage>
</organism>
<dbReference type="NCBIfam" id="TIGR00756">
    <property type="entry name" value="PPR"/>
    <property type="match status" value="2"/>
</dbReference>
<feature type="region of interest" description="Disordered" evidence="3">
    <location>
        <begin position="1058"/>
        <end position="1078"/>
    </location>
</feature>
<feature type="repeat" description="PPR" evidence="2">
    <location>
        <begin position="832"/>
        <end position="866"/>
    </location>
</feature>
<reference evidence="4 5" key="1">
    <citation type="journal article" date="2021" name="MBio">
        <title>A New Model Trypanosomatid, Novymonas esmeraldas: Genomic Perception of Its 'Candidatus Pandoraea novymonadis' Endosymbiont.</title>
        <authorList>
            <person name="Zakharova A."/>
            <person name="Saura A."/>
            <person name="Butenko A."/>
            <person name="Podesvova L."/>
            <person name="Warmusova S."/>
            <person name="Kostygov A.Y."/>
            <person name="Nenarokova A."/>
            <person name="Lukes J."/>
            <person name="Opperdoes F.R."/>
            <person name="Yurchenko V."/>
        </authorList>
    </citation>
    <scope>NUCLEOTIDE SEQUENCE [LARGE SCALE GENOMIC DNA]</scope>
    <source>
        <strain evidence="4 5">E262AT.01</strain>
    </source>
</reference>
<protein>
    <submittedName>
        <fullName evidence="4">PPR repeat/Pentatricopeptide repeat domain containing protein</fullName>
    </submittedName>
</protein>
<dbReference type="InterPro" id="IPR011990">
    <property type="entry name" value="TPR-like_helical_dom_sf"/>
</dbReference>
<sequence>MLTRTCSARRCSLALQSGGGGGGLRGRLRRLGCSTAAAATAVATTAVSSSRPAPRGGVNVCCYGGLGSTRAPLRASLYGSSSHYRPFSSEDEAALASVLANKPRHVARHIRQSMLNSRRRIAQFRNAVTYLMIALQAKLQRKEMAPEDASAIMESLMRECVDLRQGDMAHLLFRAAIRFRKYGLTIGFPFVRHLYESYKRESAKELMANMAHELKAHKDMRMLAVLAYQFSGMREESVALWETVPKETVTTQDYCAVLEGMGMTGLFKDIVSFAERVIDDVTATQHRGIDLSAVVSAAAVASRGSTAALNAVVRLAKAHKLALSDAAVGALARSRLQEKSVTSLADVHRVEASLCAELDRVSLGLAADSAIITKSSELMVRHQEGGDEAMLQKLHHLRRLIEDAIAQDSVSDVDPLFAASLIRGLGAMGRYGEMRECFDLLQKAGEVKDHKLYDEMLRWYAHGHNLKEVIALKEEMTRREVHHTTLTYQNVFRVLDRYYPRLVEKYLAEMRSKGIQVEGSMYPTLVRVFHVLRDTAKVEQLYREAKLKTDKGLPHNMSAALVTQMLHCYPKDIARGEALVQDAERYGLLTNEAVQAAVVNLYACNDRTDALHAFLARLPHRTANVYRILLRTATQQHNRAQFNAVLGEMEARQVPLNERLFSVIVSSLSHFHDAEGVRAYVHKAMTSSQIHTPLFFADAAAALARIGDVDAVDQCWSDLLETKMTVTMPVYNRFLDVYMTLHNMAKVQEILDTMMRLVPPNPITATTVVDMLGKMGRLSEMEAILAEMAKSTNAAPTLVTFHQAMNAYAKCGDVAKMEALRERLQREGFQENAVTYNILFEGYGRAKRFEHLLELVAERKSRGIPMEEFGFVVLLNTYARARMPAEAEALIEEMLGSSSIVITSRLLATMAATFSYIGHTEKMQHYVTLLLAHPECRVRDVESVYLMYARLRDTVRLQELLDSPKLPKSALIYNTAVSAFARAGEHAKVAHLLTEMEKRGFVLSRNTSVVLSSLLLKAGKLELAQTVLKWKGLTPADVEGSPAEAAAGAVVAGTTATAAATSSEHAPAGEESEFDAEEADLLLRDAEDDEVVVADRMHEENGVVDLRP</sequence>
<name>A0AAW0F434_9TRYP</name>
<dbReference type="Pfam" id="PF01535">
    <property type="entry name" value="PPR"/>
    <property type="match status" value="5"/>
</dbReference>
<keyword evidence="5" id="KW-1185">Reference proteome</keyword>
<evidence type="ECO:0000256" key="1">
    <source>
        <dbReference type="ARBA" id="ARBA00022737"/>
    </source>
</evidence>
<feature type="repeat" description="PPR" evidence="2">
    <location>
        <begin position="969"/>
        <end position="1003"/>
    </location>
</feature>
<evidence type="ECO:0000313" key="4">
    <source>
        <dbReference type="EMBL" id="KAK7201310.1"/>
    </source>
</evidence>
<dbReference type="PROSITE" id="PS51375">
    <property type="entry name" value="PPR"/>
    <property type="match status" value="3"/>
</dbReference>
<evidence type="ECO:0000256" key="3">
    <source>
        <dbReference type="SAM" id="MobiDB-lite"/>
    </source>
</evidence>